<dbReference type="AlphaFoldDB" id="A0AAV2D7E3"/>
<evidence type="ECO:0000313" key="3">
    <source>
        <dbReference type="Proteomes" id="UP001497516"/>
    </source>
</evidence>
<sequence>MHLSLLFPTKLRSSMTKTCDDEWRRQGRSGSCRRPARNLQGEGEIATRWVMLPLTPSFSRVDDLFRRIRGGRRRVGVIEAERSVAVGVMRVELDLRSKTLTLTGLMNRIAVLSTSLLQLHLRDHRREAHIPGRLGPSQFRVDPTSSSPNLALPQGPSAGRDRVMMRAKLGAPDLINMNLLFFTSFHLFSL</sequence>
<dbReference type="Proteomes" id="UP001497516">
    <property type="component" value="Chromosome 2"/>
</dbReference>
<protein>
    <submittedName>
        <fullName evidence="2">Uncharacterized protein</fullName>
    </submittedName>
</protein>
<dbReference type="EMBL" id="OZ034815">
    <property type="protein sequence ID" value="CAL1368035.1"/>
    <property type="molecule type" value="Genomic_DNA"/>
</dbReference>
<name>A0AAV2D7E3_9ROSI</name>
<evidence type="ECO:0000256" key="1">
    <source>
        <dbReference type="SAM" id="MobiDB-lite"/>
    </source>
</evidence>
<proteinExistence type="predicted"/>
<keyword evidence="3" id="KW-1185">Reference proteome</keyword>
<gene>
    <name evidence="2" type="ORF">LTRI10_LOCUS11383</name>
</gene>
<evidence type="ECO:0000313" key="2">
    <source>
        <dbReference type="EMBL" id="CAL1368035.1"/>
    </source>
</evidence>
<feature type="region of interest" description="Disordered" evidence="1">
    <location>
        <begin position="130"/>
        <end position="158"/>
    </location>
</feature>
<reference evidence="2 3" key="1">
    <citation type="submission" date="2024-04" db="EMBL/GenBank/DDBJ databases">
        <authorList>
            <person name="Fracassetti M."/>
        </authorList>
    </citation>
    <scope>NUCLEOTIDE SEQUENCE [LARGE SCALE GENOMIC DNA]</scope>
</reference>
<accession>A0AAV2D7E3</accession>
<organism evidence="2 3">
    <name type="scientific">Linum trigynum</name>
    <dbReference type="NCBI Taxonomy" id="586398"/>
    <lineage>
        <taxon>Eukaryota</taxon>
        <taxon>Viridiplantae</taxon>
        <taxon>Streptophyta</taxon>
        <taxon>Embryophyta</taxon>
        <taxon>Tracheophyta</taxon>
        <taxon>Spermatophyta</taxon>
        <taxon>Magnoliopsida</taxon>
        <taxon>eudicotyledons</taxon>
        <taxon>Gunneridae</taxon>
        <taxon>Pentapetalae</taxon>
        <taxon>rosids</taxon>
        <taxon>fabids</taxon>
        <taxon>Malpighiales</taxon>
        <taxon>Linaceae</taxon>
        <taxon>Linum</taxon>
    </lineage>
</organism>